<accession>A0A9P1P0T6</accession>
<protein>
    <submittedName>
        <fullName evidence="2">Uncharacterized protein</fullName>
    </submittedName>
</protein>
<sequence length="75" mass="8578">MPLYVLTSLSCNLSIPYILPRGRNPTGTLFRALQPYLVSQTFRTVMILCTVVRVMTLFSVVMVMMCCLEMRVMIL</sequence>
<gene>
    <name evidence="2" type="ORF">ARTHRO_41283</name>
</gene>
<dbReference type="Proteomes" id="UP000032946">
    <property type="component" value="Chromosome"/>
</dbReference>
<evidence type="ECO:0000256" key="1">
    <source>
        <dbReference type="SAM" id="Phobius"/>
    </source>
</evidence>
<keyword evidence="1" id="KW-1133">Transmembrane helix</keyword>
<proteinExistence type="predicted"/>
<evidence type="ECO:0000313" key="2">
    <source>
        <dbReference type="EMBL" id="CDM96874.1"/>
    </source>
</evidence>
<feature type="transmembrane region" description="Helical" evidence="1">
    <location>
        <begin position="45"/>
        <end position="68"/>
    </location>
</feature>
<keyword evidence="1" id="KW-0812">Transmembrane</keyword>
<keyword evidence="3" id="KW-1185">Reference proteome</keyword>
<dbReference type="AlphaFoldDB" id="A0A9P1P0T6"/>
<organism evidence="2 3">
    <name type="scientific">Limnospira indica PCC 8005</name>
    <dbReference type="NCBI Taxonomy" id="376219"/>
    <lineage>
        <taxon>Bacteria</taxon>
        <taxon>Bacillati</taxon>
        <taxon>Cyanobacteriota</taxon>
        <taxon>Cyanophyceae</taxon>
        <taxon>Oscillatoriophycideae</taxon>
        <taxon>Oscillatoriales</taxon>
        <taxon>Sirenicapillariaceae</taxon>
        <taxon>Limnospira</taxon>
    </lineage>
</organism>
<reference evidence="2 3" key="1">
    <citation type="submission" date="2014-02" db="EMBL/GenBank/DDBJ databases">
        <authorList>
            <person name="Genoscope - CEA"/>
        </authorList>
    </citation>
    <scope>NUCLEOTIDE SEQUENCE [LARGE SCALE GENOMIC DNA]</scope>
    <source>
        <strain evidence="2 3">PCC 8005</strain>
    </source>
</reference>
<name>A0A9P1P0T6_9CYAN</name>
<dbReference type="EMBL" id="FO818640">
    <property type="protein sequence ID" value="CDM96874.1"/>
    <property type="molecule type" value="Genomic_DNA"/>
</dbReference>
<evidence type="ECO:0000313" key="3">
    <source>
        <dbReference type="Proteomes" id="UP000032946"/>
    </source>
</evidence>
<keyword evidence="1" id="KW-0472">Membrane</keyword>